<name>A0AAV0GHB1_9ASTE</name>
<evidence type="ECO:0000313" key="2">
    <source>
        <dbReference type="EMBL" id="CAH9147322.1"/>
    </source>
</evidence>
<proteinExistence type="predicted"/>
<keyword evidence="3" id="KW-1185">Reference proteome</keyword>
<dbReference type="EMBL" id="CAMAPF010000224">
    <property type="protein sequence ID" value="CAH9114422.1"/>
    <property type="molecule type" value="Genomic_DNA"/>
</dbReference>
<accession>A0AAV0GHB1</accession>
<dbReference type="EMBL" id="CAMAPF010001127">
    <property type="protein sequence ID" value="CAH9147322.1"/>
    <property type="molecule type" value="Genomic_DNA"/>
</dbReference>
<dbReference type="AlphaFoldDB" id="A0AAV0GHB1"/>
<reference evidence="2" key="1">
    <citation type="submission" date="2022-07" db="EMBL/GenBank/DDBJ databases">
        <authorList>
            <person name="Macas J."/>
            <person name="Novak P."/>
            <person name="Neumann P."/>
        </authorList>
    </citation>
    <scope>NUCLEOTIDE SEQUENCE</scope>
</reference>
<comment type="caution">
    <text evidence="2">The sequence shown here is derived from an EMBL/GenBank/DDBJ whole genome shotgun (WGS) entry which is preliminary data.</text>
</comment>
<sequence length="121" mass="13325">MEVPPNASCAFAVRRPRIRPPPSAAPPSVLCGSVFHPLPSAFACSASPVLVESRCKCVLVSGLRVSNFFFACGDDCGFVSSVFFSSIDSKKANRCILKKYVHKDGEGEKIYEEQRKERQPW</sequence>
<evidence type="ECO:0000313" key="3">
    <source>
        <dbReference type="Proteomes" id="UP001152523"/>
    </source>
</evidence>
<dbReference type="Proteomes" id="UP001152523">
    <property type="component" value="Unassembled WGS sequence"/>
</dbReference>
<protein>
    <submittedName>
        <fullName evidence="2">Uncharacterized protein</fullName>
    </submittedName>
</protein>
<evidence type="ECO:0000313" key="1">
    <source>
        <dbReference type="EMBL" id="CAH9114422.1"/>
    </source>
</evidence>
<organism evidence="2 3">
    <name type="scientific">Cuscuta epithymum</name>
    <dbReference type="NCBI Taxonomy" id="186058"/>
    <lineage>
        <taxon>Eukaryota</taxon>
        <taxon>Viridiplantae</taxon>
        <taxon>Streptophyta</taxon>
        <taxon>Embryophyta</taxon>
        <taxon>Tracheophyta</taxon>
        <taxon>Spermatophyta</taxon>
        <taxon>Magnoliopsida</taxon>
        <taxon>eudicotyledons</taxon>
        <taxon>Gunneridae</taxon>
        <taxon>Pentapetalae</taxon>
        <taxon>asterids</taxon>
        <taxon>lamiids</taxon>
        <taxon>Solanales</taxon>
        <taxon>Convolvulaceae</taxon>
        <taxon>Cuscuteae</taxon>
        <taxon>Cuscuta</taxon>
        <taxon>Cuscuta subgen. Cuscuta</taxon>
    </lineage>
</organism>
<gene>
    <name evidence="1" type="ORF">CEPIT_LOCUS20726</name>
    <name evidence="2" type="ORF">CEPIT_LOCUS43651</name>
</gene>